<dbReference type="InterPro" id="IPR034964">
    <property type="entry name" value="LS"/>
</dbReference>
<dbReference type="PANTHER" id="PTHR21058:SF0">
    <property type="entry name" value="6,7-DIMETHYL-8-RIBITYLLUMAZINE SYNTHASE"/>
    <property type="match status" value="1"/>
</dbReference>
<dbReference type="EMBL" id="AP024086">
    <property type="protein sequence ID" value="BCL59752.1"/>
    <property type="molecule type" value="Genomic_DNA"/>
</dbReference>
<dbReference type="AlphaFoldDB" id="A0A8D5JKP6"/>
<dbReference type="Pfam" id="PF00885">
    <property type="entry name" value="DMRL_synthase"/>
    <property type="match status" value="1"/>
</dbReference>
<proteinExistence type="predicted"/>
<keyword evidence="2" id="KW-0812">Transmembrane</keyword>
<keyword evidence="4" id="KW-1185">Reference proteome</keyword>
<dbReference type="NCBIfam" id="TIGR00114">
    <property type="entry name" value="lumazine-synth"/>
    <property type="match status" value="1"/>
</dbReference>
<name>A0A8D5JKP6_9BACT</name>
<dbReference type="InterPro" id="IPR002180">
    <property type="entry name" value="LS/RS"/>
</dbReference>
<dbReference type="EC" id="2.5.1.78" evidence="1"/>
<evidence type="ECO:0000256" key="2">
    <source>
        <dbReference type="SAM" id="Phobius"/>
    </source>
</evidence>
<evidence type="ECO:0000313" key="4">
    <source>
        <dbReference type="Proteomes" id="UP000826725"/>
    </source>
</evidence>
<protein>
    <recommendedName>
        <fullName evidence="1">6,7-dimethyl-8-ribityllumazine synthase</fullName>
        <ecNumber evidence="1">2.5.1.78</ecNumber>
    </recommendedName>
</protein>
<evidence type="ECO:0000313" key="3">
    <source>
        <dbReference type="EMBL" id="BCL59752.1"/>
    </source>
</evidence>
<keyword evidence="2" id="KW-0472">Membrane</keyword>
<dbReference type="CDD" id="cd09209">
    <property type="entry name" value="Lumazine_synthase-I"/>
    <property type="match status" value="1"/>
</dbReference>
<dbReference type="GO" id="GO:0000906">
    <property type="term" value="F:6,7-dimethyl-8-ribityllumazine synthase activity"/>
    <property type="evidence" value="ECO:0007669"/>
    <property type="project" value="UniProtKB-UniRule"/>
</dbReference>
<accession>A0A8D5JKP6</accession>
<gene>
    <name evidence="3" type="ORF">DGMP_04450</name>
</gene>
<organism evidence="3 4">
    <name type="scientific">Desulfomarina profundi</name>
    <dbReference type="NCBI Taxonomy" id="2772557"/>
    <lineage>
        <taxon>Bacteria</taxon>
        <taxon>Pseudomonadati</taxon>
        <taxon>Thermodesulfobacteriota</taxon>
        <taxon>Desulfobulbia</taxon>
        <taxon>Desulfobulbales</taxon>
        <taxon>Desulfobulbaceae</taxon>
        <taxon>Desulfomarina</taxon>
    </lineage>
</organism>
<keyword evidence="2" id="KW-1133">Transmembrane helix</keyword>
<dbReference type="GO" id="GO:0005829">
    <property type="term" value="C:cytosol"/>
    <property type="evidence" value="ECO:0007669"/>
    <property type="project" value="TreeGrafter"/>
</dbReference>
<dbReference type="KEGG" id="dbk:DGMP_04450"/>
<sequence>MANIIEGSLKADGKKFAVVVARFNSFISEKLLEGALDSLVRSGALESDIDIVRVPGAFEIPLIAKRLAGSQKYNAVIVLGVVIRGPLPILTLWSMRFPKERPR</sequence>
<dbReference type="PANTHER" id="PTHR21058">
    <property type="entry name" value="6,7-DIMETHYL-8-RIBITYLLUMAZINE SYNTHASE DMRL SYNTHASE LUMAZINE SYNTHASE"/>
    <property type="match status" value="1"/>
</dbReference>
<evidence type="ECO:0000256" key="1">
    <source>
        <dbReference type="NCBIfam" id="TIGR00114"/>
    </source>
</evidence>
<feature type="transmembrane region" description="Helical" evidence="2">
    <location>
        <begin position="73"/>
        <end position="93"/>
    </location>
</feature>
<dbReference type="GO" id="GO:0009349">
    <property type="term" value="C:riboflavin synthase complex"/>
    <property type="evidence" value="ECO:0007669"/>
    <property type="project" value="UniProtKB-UniRule"/>
</dbReference>
<dbReference type="Proteomes" id="UP000826725">
    <property type="component" value="Chromosome"/>
</dbReference>
<dbReference type="GO" id="GO:0009231">
    <property type="term" value="P:riboflavin biosynthetic process"/>
    <property type="evidence" value="ECO:0007669"/>
    <property type="project" value="InterPro"/>
</dbReference>
<reference evidence="3" key="1">
    <citation type="submission" date="2020-09" db="EMBL/GenBank/DDBJ databases">
        <title>Desulfogranum mesoprofundum gen. nov., sp. nov., a novel mesophilic, sulfate-reducing chemolithoautotroph isolated from a deep-sea hydrothermal vent chimney in the Suiyo Seamount.</title>
        <authorList>
            <person name="Hashimoto Y."/>
            <person name="Nakagawa S."/>
        </authorList>
    </citation>
    <scope>NUCLEOTIDE SEQUENCE</scope>
    <source>
        <strain evidence="3">KT2</strain>
    </source>
</reference>